<gene>
    <name evidence="1" type="ORF">CUN48_10985</name>
</gene>
<comment type="caution">
    <text evidence="1">The sequence shown here is derived from an EMBL/GenBank/DDBJ whole genome shotgun (WGS) entry which is preliminary data.</text>
</comment>
<dbReference type="AlphaFoldDB" id="A0A2M8QB17"/>
<evidence type="ECO:0000313" key="1">
    <source>
        <dbReference type="EMBL" id="PJF46985.1"/>
    </source>
</evidence>
<proteinExistence type="predicted"/>
<reference evidence="1 2" key="1">
    <citation type="submission" date="2017-11" db="EMBL/GenBank/DDBJ databases">
        <title>Evolution of Phototrophy in the Chloroflexi Phylum Driven by Horizontal Gene Transfer.</title>
        <authorList>
            <person name="Ward L.M."/>
            <person name="Hemp J."/>
            <person name="Shih P.M."/>
            <person name="Mcglynn S.E."/>
            <person name="Fischer W."/>
        </authorList>
    </citation>
    <scope>NUCLEOTIDE SEQUENCE [LARGE SCALE GENOMIC DNA]</scope>
    <source>
        <strain evidence="1">JP3_7</strain>
    </source>
</reference>
<dbReference type="Proteomes" id="UP000230790">
    <property type="component" value="Unassembled WGS sequence"/>
</dbReference>
<organism evidence="1 2">
    <name type="scientific">Candidatus Thermofonsia Clade 3 bacterium</name>
    <dbReference type="NCBI Taxonomy" id="2364212"/>
    <lineage>
        <taxon>Bacteria</taxon>
        <taxon>Bacillati</taxon>
        <taxon>Chloroflexota</taxon>
        <taxon>Candidatus Thermofontia</taxon>
        <taxon>Candidatus Thermofonsia Clade 3</taxon>
    </lineage>
</organism>
<evidence type="ECO:0000313" key="2">
    <source>
        <dbReference type="Proteomes" id="UP000230790"/>
    </source>
</evidence>
<evidence type="ECO:0008006" key="3">
    <source>
        <dbReference type="Google" id="ProtNLM"/>
    </source>
</evidence>
<sequence length="183" mass="20543">MSRRKANAKKSLEPRHISETLAAFVDILLPGDALFPPASQVGAQHILAERLRAHRGSDAVERLVELLADEGGAFADLAPRDRTRVVRRLERNEPDLFAFVRAATYLAYYQHPSVVRAVRKLGHDYNEAPQPQGYAMPAFDPAVNAPKHQRGFYKKTEEMQPVDTSSLAELLSGLPRYPAKRRF</sequence>
<dbReference type="EMBL" id="PGTN01000076">
    <property type="protein sequence ID" value="PJF46985.1"/>
    <property type="molecule type" value="Genomic_DNA"/>
</dbReference>
<accession>A0A2M8QB17</accession>
<name>A0A2M8QB17_9CHLR</name>
<protein>
    <recommendedName>
        <fullName evidence="3">Gluconate 2-dehydrogenase subunit 3 family protein</fullName>
    </recommendedName>
</protein>